<keyword evidence="4" id="KW-1185">Reference proteome</keyword>
<protein>
    <submittedName>
        <fullName evidence="3">DUF2249 domain-containing protein</fullName>
    </submittedName>
</protein>
<evidence type="ECO:0000313" key="3">
    <source>
        <dbReference type="EMBL" id="MBP1475935.1"/>
    </source>
</evidence>
<comment type="caution">
    <text evidence="3">The sequence shown here is derived from an EMBL/GenBank/DDBJ whole genome shotgun (WGS) entry which is preliminary data.</text>
</comment>
<evidence type="ECO:0000313" key="4">
    <source>
        <dbReference type="Proteomes" id="UP000823790"/>
    </source>
</evidence>
<feature type="region of interest" description="Disordered" evidence="1">
    <location>
        <begin position="53"/>
        <end position="81"/>
    </location>
</feature>
<organism evidence="3 4">
    <name type="scientific">Frateuria flava</name>
    <dbReference type="NCBI Taxonomy" id="2821489"/>
    <lineage>
        <taxon>Bacteria</taxon>
        <taxon>Pseudomonadati</taxon>
        <taxon>Pseudomonadota</taxon>
        <taxon>Gammaproteobacteria</taxon>
        <taxon>Lysobacterales</taxon>
        <taxon>Rhodanobacteraceae</taxon>
        <taxon>Frateuria</taxon>
    </lineage>
</organism>
<dbReference type="SUPFAM" id="SSF64307">
    <property type="entry name" value="SirA-like"/>
    <property type="match status" value="1"/>
</dbReference>
<accession>A0ABS4DS91</accession>
<dbReference type="Pfam" id="PF10006">
    <property type="entry name" value="DUF2249"/>
    <property type="match status" value="1"/>
</dbReference>
<dbReference type="InterPro" id="IPR036868">
    <property type="entry name" value="TusA-like_sf"/>
</dbReference>
<dbReference type="InterPro" id="IPR018720">
    <property type="entry name" value="DUF2249"/>
</dbReference>
<name>A0ABS4DS91_9GAMM</name>
<reference evidence="3 4" key="1">
    <citation type="submission" date="2021-04" db="EMBL/GenBank/DDBJ databases">
        <authorList>
            <person name="Huq M.A."/>
        </authorList>
    </citation>
    <scope>NUCLEOTIDE SEQUENCE [LARGE SCALE GENOMIC DNA]</scope>
    <source>
        <strain evidence="3 4">MAH-13</strain>
    </source>
</reference>
<dbReference type="EMBL" id="JAGJRS010000034">
    <property type="protein sequence ID" value="MBP1475935.1"/>
    <property type="molecule type" value="Genomic_DNA"/>
</dbReference>
<proteinExistence type="predicted"/>
<gene>
    <name evidence="3" type="ORF">J7I44_16675</name>
</gene>
<sequence>MTSPIELDLRRLPPPLPMQHALDAADALAPGELLTIVAPMLPRPLLMELAQRGFDAEPGEPQADGSVRVQIRRPDDAETPA</sequence>
<dbReference type="RefSeq" id="WP_209623308.1">
    <property type="nucleotide sequence ID" value="NZ_JAGJRS010000034.1"/>
</dbReference>
<evidence type="ECO:0000259" key="2">
    <source>
        <dbReference type="Pfam" id="PF10006"/>
    </source>
</evidence>
<feature type="domain" description="DUF2249" evidence="2">
    <location>
        <begin position="6"/>
        <end position="73"/>
    </location>
</feature>
<dbReference type="Proteomes" id="UP000823790">
    <property type="component" value="Unassembled WGS sequence"/>
</dbReference>
<evidence type="ECO:0000256" key="1">
    <source>
        <dbReference type="SAM" id="MobiDB-lite"/>
    </source>
</evidence>
<feature type="compositionally biased region" description="Basic and acidic residues" evidence="1">
    <location>
        <begin position="72"/>
        <end position="81"/>
    </location>
</feature>